<dbReference type="STRING" id="39482.ERS852491_00702"/>
<evidence type="ECO:0000313" key="6">
    <source>
        <dbReference type="EMBL" id="CUN86767.1"/>
    </source>
</evidence>
<dbReference type="GO" id="GO:0016829">
    <property type="term" value="F:lyase activity"/>
    <property type="evidence" value="ECO:0007669"/>
    <property type="project" value="UniProtKB-KW"/>
</dbReference>
<keyword evidence="4" id="KW-0456">Lyase</keyword>
<protein>
    <submittedName>
        <fullName evidence="6">Putative KHG/KDPG aldolase</fullName>
    </submittedName>
</protein>
<reference evidence="6 7" key="1">
    <citation type="submission" date="2015-09" db="EMBL/GenBank/DDBJ databases">
        <authorList>
            <consortium name="Pathogen Informatics"/>
        </authorList>
    </citation>
    <scope>NUCLEOTIDE SEQUENCE [LARGE SCALE GENOMIC DNA]</scope>
    <source>
        <strain evidence="6 7">2789STDY5834876</strain>
    </source>
</reference>
<organism evidence="6 7">
    <name type="scientific">Faecalicatena contorta</name>
    <dbReference type="NCBI Taxonomy" id="39482"/>
    <lineage>
        <taxon>Bacteria</taxon>
        <taxon>Bacillati</taxon>
        <taxon>Bacillota</taxon>
        <taxon>Clostridia</taxon>
        <taxon>Lachnospirales</taxon>
        <taxon>Lachnospiraceae</taxon>
        <taxon>Faecalicatena</taxon>
    </lineage>
</organism>
<dbReference type="InterPro" id="IPR013785">
    <property type="entry name" value="Aldolase_TIM"/>
</dbReference>
<name>A0A174AEA6_9FIRM</name>
<comment type="pathway">
    <text evidence="1">Carbohydrate acid metabolism.</text>
</comment>
<dbReference type="EMBL" id="CYZU01000004">
    <property type="protein sequence ID" value="CUN86767.1"/>
    <property type="molecule type" value="Genomic_DNA"/>
</dbReference>
<sequence length="318" mass="34307">MDKILEKIREYGVMPLVTLDDPQDAYVLGRALTDCSLPIVEITFRSGAAEEAIRILRSTYPDMLVGAGTVLDADMAERAIKAGAQFVLAPGMNPGMIEYCLEEEIPVFPGCMTPTDLGQAQNLGLKVVKIFPFMQLGGIPMLKAISAPFGKMEFLATGGINDENLASSLAFPRMAACGGSWLIKKEKLRKGDLEGLKSDINRTLTAMLGLRFAHLGINYGMEAAKTLEQILNVQTLWGQTSGFTGDYVEAVKTAGQGKNGHIAVGTCDIGRAIFYLQRKGFGIQTESVKKNEAGHILAAYLKEDAGGFAVHLLQETLN</sequence>
<comment type="similarity">
    <text evidence="2">Belongs to the KHG/KDPG aldolase family.</text>
</comment>
<keyword evidence="5" id="KW-0119">Carbohydrate metabolism</keyword>
<gene>
    <name evidence="6" type="primary">eda</name>
    <name evidence="6" type="ORF">ERS852491_00702</name>
</gene>
<evidence type="ECO:0000256" key="2">
    <source>
        <dbReference type="ARBA" id="ARBA00006906"/>
    </source>
</evidence>
<evidence type="ECO:0000313" key="7">
    <source>
        <dbReference type="Proteomes" id="UP000095544"/>
    </source>
</evidence>
<dbReference type="SUPFAM" id="SSF51569">
    <property type="entry name" value="Aldolase"/>
    <property type="match status" value="1"/>
</dbReference>
<dbReference type="PANTHER" id="PTHR30246">
    <property type="entry name" value="2-KETO-3-DEOXY-6-PHOSPHOGLUCONATE ALDOLASE"/>
    <property type="match status" value="1"/>
</dbReference>
<evidence type="ECO:0000256" key="1">
    <source>
        <dbReference type="ARBA" id="ARBA00004761"/>
    </source>
</evidence>
<dbReference type="RefSeq" id="WP_050639257.1">
    <property type="nucleotide sequence ID" value="NZ_CABKUE010000006.1"/>
</dbReference>
<dbReference type="Gene3D" id="3.20.20.70">
    <property type="entry name" value="Aldolase class I"/>
    <property type="match status" value="1"/>
</dbReference>
<comment type="subunit">
    <text evidence="3">Homotrimer.</text>
</comment>
<dbReference type="NCBIfam" id="TIGR01182">
    <property type="entry name" value="eda"/>
    <property type="match status" value="1"/>
</dbReference>
<evidence type="ECO:0000256" key="3">
    <source>
        <dbReference type="ARBA" id="ARBA00011233"/>
    </source>
</evidence>
<proteinExistence type="inferred from homology"/>
<dbReference type="OrthoDB" id="9802667at2"/>
<dbReference type="PANTHER" id="PTHR30246:SF1">
    <property type="entry name" value="2-DEHYDRO-3-DEOXY-6-PHOSPHOGALACTONATE ALDOLASE-RELATED"/>
    <property type="match status" value="1"/>
</dbReference>
<evidence type="ECO:0000256" key="5">
    <source>
        <dbReference type="ARBA" id="ARBA00023277"/>
    </source>
</evidence>
<dbReference type="CDD" id="cd00452">
    <property type="entry name" value="KDPG_aldolase"/>
    <property type="match status" value="1"/>
</dbReference>
<dbReference type="Pfam" id="PF01081">
    <property type="entry name" value="Aldolase"/>
    <property type="match status" value="1"/>
</dbReference>
<accession>A0A174AEA6</accession>
<dbReference type="AlphaFoldDB" id="A0A174AEA6"/>
<evidence type="ECO:0000256" key="4">
    <source>
        <dbReference type="ARBA" id="ARBA00023239"/>
    </source>
</evidence>
<dbReference type="InterPro" id="IPR000887">
    <property type="entry name" value="Aldlse_KDPG_KHG"/>
</dbReference>
<dbReference type="Proteomes" id="UP000095544">
    <property type="component" value="Unassembled WGS sequence"/>
</dbReference>